<proteinExistence type="predicted"/>
<organism evidence="1">
    <name type="scientific">bioreactor metagenome</name>
    <dbReference type="NCBI Taxonomy" id="1076179"/>
    <lineage>
        <taxon>unclassified sequences</taxon>
        <taxon>metagenomes</taxon>
        <taxon>ecological metagenomes</taxon>
    </lineage>
</organism>
<dbReference type="AlphaFoldDB" id="A0A645DCX6"/>
<comment type="caution">
    <text evidence="1">The sequence shown here is derived from an EMBL/GenBank/DDBJ whole genome shotgun (WGS) entry which is preliminary data.</text>
</comment>
<protein>
    <submittedName>
        <fullName evidence="1">Uncharacterized protein</fullName>
    </submittedName>
</protein>
<name>A0A645DCX6_9ZZZZ</name>
<gene>
    <name evidence="1" type="ORF">SDC9_134339</name>
</gene>
<reference evidence="1" key="1">
    <citation type="submission" date="2019-08" db="EMBL/GenBank/DDBJ databases">
        <authorList>
            <person name="Kucharzyk K."/>
            <person name="Murdoch R.W."/>
            <person name="Higgins S."/>
            <person name="Loffler F."/>
        </authorList>
    </citation>
    <scope>NUCLEOTIDE SEQUENCE</scope>
</reference>
<evidence type="ECO:0000313" key="1">
    <source>
        <dbReference type="EMBL" id="MPM87244.1"/>
    </source>
</evidence>
<sequence length="125" mass="13900">MDLVCNVHHVCSRLLLNHNHCRGFAVCQYFGCPLLEGILDGCYILNKDILSHKTAHNHILDLVAVFELSVDLYRKGFGSNVHISSGNVAVFQCNNTGKLLNGNVVCLHFTGVGQYLDLPLRSSRY</sequence>
<dbReference type="EMBL" id="VSSQ01035107">
    <property type="protein sequence ID" value="MPM87244.1"/>
    <property type="molecule type" value="Genomic_DNA"/>
</dbReference>
<accession>A0A645DCX6</accession>